<keyword evidence="6" id="KW-0472">Membrane</keyword>
<dbReference type="GO" id="GO:0005975">
    <property type="term" value="P:carbohydrate metabolic process"/>
    <property type="evidence" value="ECO:0007669"/>
    <property type="project" value="InterPro"/>
</dbReference>
<evidence type="ECO:0000256" key="3">
    <source>
        <dbReference type="ARBA" id="ARBA00022475"/>
    </source>
</evidence>
<evidence type="ECO:0000313" key="9">
    <source>
        <dbReference type="Proteomes" id="UP000249363"/>
    </source>
</evidence>
<dbReference type="GO" id="GO:0004553">
    <property type="term" value="F:hydrolase activity, hydrolyzing O-glycosyl compounds"/>
    <property type="evidence" value="ECO:0007669"/>
    <property type="project" value="InterPro"/>
</dbReference>
<dbReference type="Gene3D" id="2.60.120.200">
    <property type="match status" value="1"/>
</dbReference>
<evidence type="ECO:0000256" key="2">
    <source>
        <dbReference type="ARBA" id="ARBA00006865"/>
    </source>
</evidence>
<dbReference type="InterPro" id="IPR000757">
    <property type="entry name" value="Beta-glucanase-like"/>
</dbReference>
<comment type="similarity">
    <text evidence="2">Belongs to the glycosyl hydrolase 16 family.</text>
</comment>
<dbReference type="PANTHER" id="PTHR10963:SF55">
    <property type="entry name" value="GLYCOSIDE HYDROLASE FAMILY 16 PROTEIN"/>
    <property type="match status" value="1"/>
</dbReference>
<dbReference type="GO" id="GO:0005886">
    <property type="term" value="C:plasma membrane"/>
    <property type="evidence" value="ECO:0007669"/>
    <property type="project" value="UniProtKB-SubCell"/>
</dbReference>
<dbReference type="InterPro" id="IPR050546">
    <property type="entry name" value="Glycosyl_Hydrlase_16"/>
</dbReference>
<dbReference type="PANTHER" id="PTHR10963">
    <property type="entry name" value="GLYCOSYL HYDROLASE-RELATED"/>
    <property type="match status" value="1"/>
</dbReference>
<keyword evidence="4" id="KW-0336">GPI-anchor</keyword>
<dbReference type="Proteomes" id="UP000249363">
    <property type="component" value="Unassembled WGS sequence"/>
</dbReference>
<dbReference type="InterPro" id="IPR013320">
    <property type="entry name" value="ConA-like_dom_sf"/>
</dbReference>
<dbReference type="PROSITE" id="PS51762">
    <property type="entry name" value="GH16_2"/>
    <property type="match status" value="1"/>
</dbReference>
<dbReference type="AlphaFoldDB" id="A0A364KVL5"/>
<keyword evidence="6" id="KW-1133">Transmembrane helix</keyword>
<dbReference type="EMBL" id="MIKG01000005">
    <property type="protein sequence ID" value="RAO67590.1"/>
    <property type="molecule type" value="Genomic_DNA"/>
</dbReference>
<evidence type="ECO:0000256" key="1">
    <source>
        <dbReference type="ARBA" id="ARBA00004609"/>
    </source>
</evidence>
<feature type="domain" description="GH16" evidence="7">
    <location>
        <begin position="112"/>
        <end position="471"/>
    </location>
</feature>
<proteinExistence type="inferred from homology"/>
<name>A0A364KVL5_TALAM</name>
<accession>A0A364KVL5</accession>
<reference evidence="8 9" key="1">
    <citation type="journal article" date="2017" name="Biotechnol. Biofuels">
        <title>Differential beta-glucosidase expression as a function of carbon source availability in Talaromyces amestolkiae: a genomic and proteomic approach.</title>
        <authorList>
            <person name="de Eugenio L.I."/>
            <person name="Mendez-Liter J.A."/>
            <person name="Nieto-Dominguez M."/>
            <person name="Alonso L."/>
            <person name="Gil-Munoz J."/>
            <person name="Barriuso J."/>
            <person name="Prieto A."/>
            <person name="Martinez M.J."/>
        </authorList>
    </citation>
    <scope>NUCLEOTIDE SEQUENCE [LARGE SCALE GENOMIC DNA]</scope>
    <source>
        <strain evidence="8 9">CIB</strain>
    </source>
</reference>
<gene>
    <name evidence="8" type="ORF">BHQ10_003602</name>
</gene>
<dbReference type="OrthoDB" id="4781at2759"/>
<comment type="caution">
    <text evidence="8">The sequence shown here is derived from an EMBL/GenBank/DDBJ whole genome shotgun (WGS) entry which is preliminary data.</text>
</comment>
<keyword evidence="9" id="KW-1185">Reference proteome</keyword>
<evidence type="ECO:0000256" key="4">
    <source>
        <dbReference type="ARBA" id="ARBA00022622"/>
    </source>
</evidence>
<keyword evidence="4" id="KW-0325">Glycoprotein</keyword>
<feature type="transmembrane region" description="Helical" evidence="6">
    <location>
        <begin position="77"/>
        <end position="95"/>
    </location>
</feature>
<keyword evidence="5" id="KW-0449">Lipoprotein</keyword>
<sequence length="472" mass="52200">MDARNPFSDSAAPSVVASVGSSAAYAAQGSIDELPIRDSTYSRAPVKRRFKSYLLTGDYERPWVNDKRLKRIRINNYIIWGFLAAGVAVSGYINYHATTQVPKHSYCLILDDDFSTLNTNVWNREVQVGGFGTGEFEWTTTDDRNVFVDQEGLHIVPTLTTDTTPITAAEITNGYTLNLTQAGGDGSCTGTTNEACSVRSNSTLGTVINPVRSARLNTNGSKSITYGRVEVVAKLPAGDWLWPAICEHFTPSWSSSEKRQLTKFTTGMMPTNDVYGAWPASGEIDLSESRGNEISYANGGRDVMSSSIHWGPTSGLDAFWLSTRGKALRRTDFTKGFHTFGLEWSEDYMFTWVDNPLQQVMYWAFPKNTNMFQRGQFTGRTANNSLVTDPWSHTGRPNSPFDQSFYLILNVAVGGTNGWFEDGIGNKPWTDAGHGAADFYASMDQWYPTWANGSSRGMTVKSVKMWQQGACP</sequence>
<evidence type="ECO:0000259" key="7">
    <source>
        <dbReference type="PROSITE" id="PS51762"/>
    </source>
</evidence>
<dbReference type="GeneID" id="63792818"/>
<dbReference type="RefSeq" id="XP_040732106.1">
    <property type="nucleotide sequence ID" value="XM_040875877.1"/>
</dbReference>
<evidence type="ECO:0000313" key="8">
    <source>
        <dbReference type="EMBL" id="RAO67590.1"/>
    </source>
</evidence>
<protein>
    <recommendedName>
        <fullName evidence="7">GH16 domain-containing protein</fullName>
    </recommendedName>
</protein>
<keyword evidence="6" id="KW-0812">Transmembrane</keyword>
<dbReference type="STRING" id="1196081.A0A364KVL5"/>
<dbReference type="SUPFAM" id="SSF49899">
    <property type="entry name" value="Concanavalin A-like lectins/glucanases"/>
    <property type="match status" value="1"/>
</dbReference>
<evidence type="ECO:0000256" key="6">
    <source>
        <dbReference type="SAM" id="Phobius"/>
    </source>
</evidence>
<dbReference type="GO" id="GO:0098552">
    <property type="term" value="C:side of membrane"/>
    <property type="evidence" value="ECO:0007669"/>
    <property type="project" value="UniProtKB-KW"/>
</dbReference>
<organism evidence="8 9">
    <name type="scientific">Talaromyces amestolkiae</name>
    <dbReference type="NCBI Taxonomy" id="1196081"/>
    <lineage>
        <taxon>Eukaryota</taxon>
        <taxon>Fungi</taxon>
        <taxon>Dikarya</taxon>
        <taxon>Ascomycota</taxon>
        <taxon>Pezizomycotina</taxon>
        <taxon>Eurotiomycetes</taxon>
        <taxon>Eurotiomycetidae</taxon>
        <taxon>Eurotiales</taxon>
        <taxon>Trichocomaceae</taxon>
        <taxon>Talaromyces</taxon>
        <taxon>Talaromyces sect. Talaromyces</taxon>
    </lineage>
</organism>
<comment type="subcellular location">
    <subcellularLocation>
        <location evidence="1">Cell membrane</location>
        <topology evidence="1">Lipid-anchor</topology>
        <topology evidence="1">GPI-anchor</topology>
    </subcellularLocation>
</comment>
<evidence type="ECO:0000256" key="5">
    <source>
        <dbReference type="ARBA" id="ARBA00023288"/>
    </source>
</evidence>
<keyword evidence="3" id="KW-1003">Cell membrane</keyword>